<sequence>MTMILRAWTAAAVLAGLATVARAEDAAALLARAPALSLDGPVTSLTAPVEVAQAGWGPFRRLCVAQVLLRPSDGAEVAAAPPTCFTVEDARNDNGTWRLSLRAELGGAGPDIPIAVTRDATGHFGQVRITVPEGVPPIPPPQLERLHAVMQAAVQAHGLERATIAPNMPFVIPLPISAVNPGMHVDGGGFTCSPEGQGQVRGRSVIVASCQASLSAEVSPGRSMRITAAGHFAIDVETGLVLRHGYGSFLVLDADPNGSMGRTEMRGVSRQSLQ</sequence>
<keyword evidence="3" id="KW-1185">Reference proteome</keyword>
<accession>A0ABS7AGW7</accession>
<evidence type="ECO:0000313" key="3">
    <source>
        <dbReference type="Proteomes" id="UP001196565"/>
    </source>
</evidence>
<reference evidence="2 3" key="1">
    <citation type="submission" date="2021-07" db="EMBL/GenBank/DDBJ databases">
        <authorList>
            <person name="So Y."/>
        </authorList>
    </citation>
    <scope>NUCLEOTIDE SEQUENCE [LARGE SCALE GENOMIC DNA]</scope>
    <source>
        <strain evidence="2 3">HJA6</strain>
    </source>
</reference>
<keyword evidence="1" id="KW-0732">Signal</keyword>
<dbReference type="RefSeq" id="WP_219766310.1">
    <property type="nucleotide sequence ID" value="NZ_JAHYBZ010000012.1"/>
</dbReference>
<evidence type="ECO:0008006" key="4">
    <source>
        <dbReference type="Google" id="ProtNLM"/>
    </source>
</evidence>
<evidence type="ECO:0000256" key="1">
    <source>
        <dbReference type="SAM" id="SignalP"/>
    </source>
</evidence>
<feature type="chain" id="PRO_5046700874" description="Alkaline proteinase inhibitor/ Outer membrane lipoprotein Omp19 domain-containing protein" evidence="1">
    <location>
        <begin position="24"/>
        <end position="274"/>
    </location>
</feature>
<organism evidence="2 3">
    <name type="scientific">Roseomonas alba</name>
    <dbReference type="NCBI Taxonomy" id="2846776"/>
    <lineage>
        <taxon>Bacteria</taxon>
        <taxon>Pseudomonadati</taxon>
        <taxon>Pseudomonadota</taxon>
        <taxon>Alphaproteobacteria</taxon>
        <taxon>Acetobacterales</taxon>
        <taxon>Roseomonadaceae</taxon>
        <taxon>Roseomonas</taxon>
    </lineage>
</organism>
<protein>
    <recommendedName>
        <fullName evidence="4">Alkaline proteinase inhibitor/ Outer membrane lipoprotein Omp19 domain-containing protein</fullName>
    </recommendedName>
</protein>
<feature type="signal peptide" evidence="1">
    <location>
        <begin position="1"/>
        <end position="23"/>
    </location>
</feature>
<gene>
    <name evidence="2" type="ORF">KPL78_27140</name>
</gene>
<name>A0ABS7AGW7_9PROT</name>
<proteinExistence type="predicted"/>
<dbReference type="Proteomes" id="UP001196565">
    <property type="component" value="Unassembled WGS sequence"/>
</dbReference>
<dbReference type="EMBL" id="JAHYBZ010000012">
    <property type="protein sequence ID" value="MBW6401556.1"/>
    <property type="molecule type" value="Genomic_DNA"/>
</dbReference>
<comment type="caution">
    <text evidence="2">The sequence shown here is derived from an EMBL/GenBank/DDBJ whole genome shotgun (WGS) entry which is preliminary data.</text>
</comment>
<evidence type="ECO:0000313" key="2">
    <source>
        <dbReference type="EMBL" id="MBW6401556.1"/>
    </source>
</evidence>